<keyword evidence="2" id="KW-1185">Reference proteome</keyword>
<sequence length="272" mass="29744">MQMILQGPSITSNKGKNQAALSLAQLASFNAVKTEGKRSRANTSTMNKHSKNREPPVLVYVGLTIHAQTRKKELVERMHSLGLSISYKRVLEISSELAAKACRQFQHDKVVCPMKLRHGLFTTAAVDNIDHIPSSTTSKDSFHGTAISLFQHPSEHCKGTERILSPELEVETISKTLSAAELPDFFTSIPPFLLKMPVEPPQPHNANVSTDNCRFTENGVLGDVLKQAISSELDWMEAVPSADTDCVSWGAFHASKSQQNDPTPGISSSIVP</sequence>
<protein>
    <submittedName>
        <fullName evidence="1">B-cell receptor-associated protein 31</fullName>
    </submittedName>
</protein>
<proteinExistence type="predicted"/>
<comment type="caution">
    <text evidence="1">The sequence shown here is derived from an EMBL/GenBank/DDBJ whole genome shotgun (WGS) entry which is preliminary data.</text>
</comment>
<name>A0AAD8C3C4_BIOPF</name>
<dbReference type="AlphaFoldDB" id="A0AAD8C3C4"/>
<reference evidence="1" key="1">
    <citation type="journal article" date="2023" name="PLoS Negl. Trop. Dis.">
        <title>A genome sequence for Biomphalaria pfeifferi, the major vector snail for the human-infecting parasite Schistosoma mansoni.</title>
        <authorList>
            <person name="Bu L."/>
            <person name="Lu L."/>
            <person name="Laidemitt M.R."/>
            <person name="Zhang S.M."/>
            <person name="Mutuku M."/>
            <person name="Mkoji G."/>
            <person name="Steinauer M."/>
            <person name="Loker E.S."/>
        </authorList>
    </citation>
    <scope>NUCLEOTIDE SEQUENCE</scope>
    <source>
        <strain evidence="1">KasaAsao</strain>
    </source>
</reference>
<evidence type="ECO:0000313" key="2">
    <source>
        <dbReference type="Proteomes" id="UP001233172"/>
    </source>
</evidence>
<reference evidence="1" key="2">
    <citation type="submission" date="2023-04" db="EMBL/GenBank/DDBJ databases">
        <authorList>
            <person name="Bu L."/>
            <person name="Lu L."/>
            <person name="Laidemitt M.R."/>
            <person name="Zhang S.M."/>
            <person name="Mutuku M."/>
            <person name="Mkoji G."/>
            <person name="Steinauer M."/>
            <person name="Loker E.S."/>
        </authorList>
    </citation>
    <scope>NUCLEOTIDE SEQUENCE</scope>
    <source>
        <strain evidence="1">KasaAsao</strain>
        <tissue evidence="1">Whole Snail</tissue>
    </source>
</reference>
<dbReference type="Proteomes" id="UP001233172">
    <property type="component" value="Unassembled WGS sequence"/>
</dbReference>
<dbReference type="EMBL" id="JASAOG010000016">
    <property type="protein sequence ID" value="KAK0064659.1"/>
    <property type="molecule type" value="Genomic_DNA"/>
</dbReference>
<gene>
    <name evidence="1" type="ORF">Bpfe_005748</name>
</gene>
<evidence type="ECO:0000313" key="1">
    <source>
        <dbReference type="EMBL" id="KAK0064659.1"/>
    </source>
</evidence>
<keyword evidence="1" id="KW-0675">Receptor</keyword>
<dbReference type="PANTHER" id="PTHR47018">
    <property type="entry name" value="CXC DOMAIN-CONTAINING PROTEIN-RELATED"/>
    <property type="match status" value="1"/>
</dbReference>
<organism evidence="1 2">
    <name type="scientific">Biomphalaria pfeifferi</name>
    <name type="common">Bloodfluke planorb</name>
    <name type="synonym">Freshwater snail</name>
    <dbReference type="NCBI Taxonomy" id="112525"/>
    <lineage>
        <taxon>Eukaryota</taxon>
        <taxon>Metazoa</taxon>
        <taxon>Spiralia</taxon>
        <taxon>Lophotrochozoa</taxon>
        <taxon>Mollusca</taxon>
        <taxon>Gastropoda</taxon>
        <taxon>Heterobranchia</taxon>
        <taxon>Euthyneura</taxon>
        <taxon>Panpulmonata</taxon>
        <taxon>Hygrophila</taxon>
        <taxon>Lymnaeoidea</taxon>
        <taxon>Planorbidae</taxon>
        <taxon>Biomphalaria</taxon>
    </lineage>
</organism>
<accession>A0AAD8C3C4</accession>